<gene>
    <name evidence="1" type="ORF">BJ554DRAFT_7375</name>
</gene>
<comment type="caution">
    <text evidence="1">The sequence shown here is derived from an EMBL/GenBank/DDBJ whole genome shotgun (WGS) entry which is preliminary data.</text>
</comment>
<feature type="non-terminal residue" evidence="1">
    <location>
        <position position="108"/>
    </location>
</feature>
<evidence type="ECO:0000313" key="2">
    <source>
        <dbReference type="Proteomes" id="UP000673691"/>
    </source>
</evidence>
<protein>
    <submittedName>
        <fullName evidence="1">Uncharacterized protein</fullName>
    </submittedName>
</protein>
<sequence>MIRCRRISNTSCTISWPLYRKGSPWLQRKGRHQFNEGVEAREGRVGVKTAKNRFAAASGPLLALAFRLATLEALATLRTDASMLKLRSSSARPDSAFCALHLPETGGG</sequence>
<reference evidence="1 2" key="1">
    <citation type="journal article" name="Sci. Rep.">
        <title>Genome-scale phylogenetic analyses confirm Olpidium as the closest living zoosporic fungus to the non-flagellated, terrestrial fungi.</title>
        <authorList>
            <person name="Chang Y."/>
            <person name="Rochon D."/>
            <person name="Sekimoto S."/>
            <person name="Wang Y."/>
            <person name="Chovatia M."/>
            <person name="Sandor L."/>
            <person name="Salamov A."/>
            <person name="Grigoriev I.V."/>
            <person name="Stajich J.E."/>
            <person name="Spatafora J.W."/>
        </authorList>
    </citation>
    <scope>NUCLEOTIDE SEQUENCE [LARGE SCALE GENOMIC DNA]</scope>
    <source>
        <strain evidence="1">S191</strain>
    </source>
</reference>
<keyword evidence="2" id="KW-1185">Reference proteome</keyword>
<organism evidence="1 2">
    <name type="scientific">Olpidium bornovanus</name>
    <dbReference type="NCBI Taxonomy" id="278681"/>
    <lineage>
        <taxon>Eukaryota</taxon>
        <taxon>Fungi</taxon>
        <taxon>Fungi incertae sedis</taxon>
        <taxon>Olpidiomycota</taxon>
        <taxon>Olpidiomycotina</taxon>
        <taxon>Olpidiomycetes</taxon>
        <taxon>Olpidiales</taxon>
        <taxon>Olpidiaceae</taxon>
        <taxon>Olpidium</taxon>
    </lineage>
</organism>
<evidence type="ECO:0000313" key="1">
    <source>
        <dbReference type="EMBL" id="KAG5463791.1"/>
    </source>
</evidence>
<name>A0A8H8DMI7_9FUNG</name>
<accession>A0A8H8DMI7</accession>
<dbReference type="AlphaFoldDB" id="A0A8H8DMI7"/>
<proteinExistence type="predicted"/>
<dbReference type="Proteomes" id="UP000673691">
    <property type="component" value="Unassembled WGS sequence"/>
</dbReference>
<dbReference type="EMBL" id="JAEFCI010000066">
    <property type="protein sequence ID" value="KAG5463791.1"/>
    <property type="molecule type" value="Genomic_DNA"/>
</dbReference>